<reference evidence="1 2" key="1">
    <citation type="journal article" date="2019" name="Nat. Med.">
        <title>A library of human gut bacterial isolates paired with longitudinal multiomics data enables mechanistic microbiome research.</title>
        <authorList>
            <person name="Poyet M."/>
            <person name="Groussin M."/>
            <person name="Gibbons S.M."/>
            <person name="Avila-Pacheco J."/>
            <person name="Jiang X."/>
            <person name="Kearney S.M."/>
            <person name="Perrotta A.R."/>
            <person name="Berdy B."/>
            <person name="Zhao S."/>
            <person name="Lieberman T.D."/>
            <person name="Swanson P.K."/>
            <person name="Smith M."/>
            <person name="Roesemann S."/>
            <person name="Alexander J.E."/>
            <person name="Rich S.A."/>
            <person name="Livny J."/>
            <person name="Vlamakis H."/>
            <person name="Clish C."/>
            <person name="Bullock K."/>
            <person name="Deik A."/>
            <person name="Scott J."/>
            <person name="Pierce K.A."/>
            <person name="Xavier R.J."/>
            <person name="Alm E.J."/>
        </authorList>
    </citation>
    <scope>NUCLEOTIDE SEQUENCE [LARGE SCALE GENOMIC DNA]</scope>
    <source>
        <strain evidence="1 2">BIOML-A12</strain>
    </source>
</reference>
<evidence type="ECO:0000313" key="1">
    <source>
        <dbReference type="EMBL" id="MZS89512.1"/>
    </source>
</evidence>
<name>A0A6L8XUI5_9FIRM</name>
<dbReference type="RefSeq" id="WP_161276230.1">
    <property type="nucleotide sequence ID" value="NZ_WWUZ01000006.1"/>
</dbReference>
<organism evidence="1 2">
    <name type="scientific">Blautia wexlerae</name>
    <dbReference type="NCBI Taxonomy" id="418240"/>
    <lineage>
        <taxon>Bacteria</taxon>
        <taxon>Bacillati</taxon>
        <taxon>Bacillota</taxon>
        <taxon>Clostridia</taxon>
        <taxon>Lachnospirales</taxon>
        <taxon>Lachnospiraceae</taxon>
        <taxon>Blautia</taxon>
    </lineage>
</organism>
<protein>
    <submittedName>
        <fullName evidence="1">BC1881 family protein</fullName>
    </submittedName>
</protein>
<dbReference type="Proteomes" id="UP000477156">
    <property type="component" value="Unassembled WGS sequence"/>
</dbReference>
<accession>A0A6L8XUI5</accession>
<dbReference type="NCBIfam" id="NF033495">
    <property type="entry name" value="phage_BC1881"/>
    <property type="match status" value="1"/>
</dbReference>
<sequence length="46" mass="5294">MSEKLSTKELVEELKKREGVKTEYVEPYQDRKLSVNGPAMILVIVD</sequence>
<dbReference type="InterPro" id="IPR047901">
    <property type="entry name" value="BC1881-like"/>
</dbReference>
<dbReference type="AlphaFoldDB" id="A0A6L8XUI5"/>
<comment type="caution">
    <text evidence="1">The sequence shown here is derived from an EMBL/GenBank/DDBJ whole genome shotgun (WGS) entry which is preliminary data.</text>
</comment>
<proteinExistence type="predicted"/>
<dbReference type="EMBL" id="WWVF01000019">
    <property type="protein sequence ID" value="MZS89512.1"/>
    <property type="molecule type" value="Genomic_DNA"/>
</dbReference>
<evidence type="ECO:0000313" key="2">
    <source>
        <dbReference type="Proteomes" id="UP000477156"/>
    </source>
</evidence>
<gene>
    <name evidence="1" type="ORF">GT712_10625</name>
</gene>